<evidence type="ECO:0000313" key="3">
    <source>
        <dbReference type="Proteomes" id="UP001602013"/>
    </source>
</evidence>
<proteinExistence type="predicted"/>
<gene>
    <name evidence="2" type="ORF">ACFYXI_39875</name>
</gene>
<dbReference type="RefSeq" id="WP_387417928.1">
    <property type="nucleotide sequence ID" value="NZ_JBIASD010000054.1"/>
</dbReference>
<protein>
    <submittedName>
        <fullName evidence="2">CU044_5270 family protein</fullName>
    </submittedName>
</protein>
<evidence type="ECO:0000256" key="1">
    <source>
        <dbReference type="SAM" id="Phobius"/>
    </source>
</evidence>
<keyword evidence="1" id="KW-0812">Transmembrane</keyword>
<name>A0ABW6T5W2_9ACTN</name>
<evidence type="ECO:0000313" key="2">
    <source>
        <dbReference type="EMBL" id="MFF3671762.1"/>
    </source>
</evidence>
<keyword evidence="1" id="KW-1133">Transmembrane helix</keyword>
<keyword evidence="3" id="KW-1185">Reference proteome</keyword>
<comment type="caution">
    <text evidence="2">The sequence shown here is derived from an EMBL/GenBank/DDBJ whole genome shotgun (WGS) entry which is preliminary data.</text>
</comment>
<sequence length="388" mass="41960">MDDLTKVRDLLSPSAPTEEVVEAGRARLLATIHDAPAGARVRRTGLRTARWTALAAGLLGVAAAATVVITSGASPQHPLPSITATASAERLSARQILLTAANAIRNTEDGDHWVQRTRRGNLEKDPTGRYTLLLTYSYELWVPRAADKPTSVIKRYLGAAPATPADEEAWRAAGAPKVWTYPSEEIVKGGETIRTPSEEIRAEPEEPHAYQWPSGGSVGRLLPSTPMTLADLEKLPTTGEELRAYLEPLVAKEIKRTNDADPDIGRYLFDIGTNLVTNTPISPEVTSAVYEMLASLPGVTATGEVVDALGRTGQAITRVEKGVPRKERLVIDPSSGKPLSFDLVAGTTTDEQRAGDVFSFRAIEQTGWRDGEPDLPAKRTKLRAPLYF</sequence>
<accession>A0ABW6T5W2</accession>
<reference evidence="2 3" key="1">
    <citation type="submission" date="2024-10" db="EMBL/GenBank/DDBJ databases">
        <title>The Natural Products Discovery Center: Release of the First 8490 Sequenced Strains for Exploring Actinobacteria Biosynthetic Diversity.</title>
        <authorList>
            <person name="Kalkreuter E."/>
            <person name="Kautsar S.A."/>
            <person name="Yang D."/>
            <person name="Bader C.D."/>
            <person name="Teijaro C.N."/>
            <person name="Fluegel L."/>
            <person name="Davis C.M."/>
            <person name="Simpson J.R."/>
            <person name="Lauterbach L."/>
            <person name="Steele A.D."/>
            <person name="Gui C."/>
            <person name="Meng S."/>
            <person name="Li G."/>
            <person name="Viehrig K."/>
            <person name="Ye F."/>
            <person name="Su P."/>
            <person name="Kiefer A.F."/>
            <person name="Nichols A."/>
            <person name="Cepeda A.J."/>
            <person name="Yan W."/>
            <person name="Fan B."/>
            <person name="Jiang Y."/>
            <person name="Adhikari A."/>
            <person name="Zheng C.-J."/>
            <person name="Schuster L."/>
            <person name="Cowan T.M."/>
            <person name="Smanski M.J."/>
            <person name="Chevrette M.G."/>
            <person name="De Carvalho L.P.S."/>
            <person name="Shen B."/>
        </authorList>
    </citation>
    <scope>NUCLEOTIDE SEQUENCE [LARGE SCALE GENOMIC DNA]</scope>
    <source>
        <strain evidence="2 3">NPDC002173</strain>
    </source>
</reference>
<dbReference type="NCBIfam" id="NF038083">
    <property type="entry name" value="CU044_5270_fam"/>
    <property type="match status" value="1"/>
</dbReference>
<dbReference type="EMBL" id="JBIASD010000054">
    <property type="protein sequence ID" value="MFF3671762.1"/>
    <property type="molecule type" value="Genomic_DNA"/>
</dbReference>
<keyword evidence="1" id="KW-0472">Membrane</keyword>
<feature type="transmembrane region" description="Helical" evidence="1">
    <location>
        <begin position="51"/>
        <end position="73"/>
    </location>
</feature>
<dbReference type="Proteomes" id="UP001602013">
    <property type="component" value="Unassembled WGS sequence"/>
</dbReference>
<dbReference type="InterPro" id="IPR047789">
    <property type="entry name" value="CU044_5270-like"/>
</dbReference>
<organism evidence="2 3">
    <name type="scientific">Microtetraspora malaysiensis</name>
    <dbReference type="NCBI Taxonomy" id="161358"/>
    <lineage>
        <taxon>Bacteria</taxon>
        <taxon>Bacillati</taxon>
        <taxon>Actinomycetota</taxon>
        <taxon>Actinomycetes</taxon>
        <taxon>Streptosporangiales</taxon>
        <taxon>Streptosporangiaceae</taxon>
        <taxon>Microtetraspora</taxon>
    </lineage>
</organism>